<keyword evidence="3" id="KW-0540">Nuclease</keyword>
<dbReference type="NCBIfam" id="NF009154">
    <property type="entry name" value="PRK12497.3-3"/>
    <property type="match status" value="1"/>
</dbReference>
<name>A0ABS2NL21_9FIRM</name>
<evidence type="ECO:0000313" key="4">
    <source>
        <dbReference type="Proteomes" id="UP001314796"/>
    </source>
</evidence>
<keyword evidence="4" id="KW-1185">Reference proteome</keyword>
<dbReference type="EMBL" id="JAFBEE010000001">
    <property type="protein sequence ID" value="MBM7613640.1"/>
    <property type="molecule type" value="Genomic_DNA"/>
</dbReference>
<dbReference type="PANTHER" id="PTHR34039">
    <property type="entry name" value="UPF0102 PROTEIN YRAN"/>
    <property type="match status" value="1"/>
</dbReference>
<reference evidence="3 4" key="1">
    <citation type="submission" date="2021-01" db="EMBL/GenBank/DDBJ databases">
        <title>Genomic Encyclopedia of Type Strains, Phase IV (KMG-IV): sequencing the most valuable type-strain genomes for metagenomic binning, comparative biology and taxonomic classification.</title>
        <authorList>
            <person name="Goeker M."/>
        </authorList>
    </citation>
    <scope>NUCLEOTIDE SEQUENCE [LARGE SCALE GENOMIC DNA]</scope>
    <source>
        <strain evidence="3 4">DSM 25890</strain>
    </source>
</reference>
<comment type="similarity">
    <text evidence="1 2">Belongs to the UPF0102 family.</text>
</comment>
<dbReference type="RefSeq" id="WP_204399925.1">
    <property type="nucleotide sequence ID" value="NZ_JAFBEE010000001.1"/>
</dbReference>
<dbReference type="InterPro" id="IPR011335">
    <property type="entry name" value="Restrct_endonuc-II-like"/>
</dbReference>
<dbReference type="NCBIfam" id="TIGR00252">
    <property type="entry name" value="YraN family protein"/>
    <property type="match status" value="1"/>
</dbReference>
<comment type="caution">
    <text evidence="3">The sequence shown here is derived from an EMBL/GenBank/DDBJ whole genome shotgun (WGS) entry which is preliminary data.</text>
</comment>
<dbReference type="Proteomes" id="UP001314796">
    <property type="component" value="Unassembled WGS sequence"/>
</dbReference>
<dbReference type="InterPro" id="IPR003509">
    <property type="entry name" value="UPF0102_YraN-like"/>
</dbReference>
<dbReference type="InterPro" id="IPR011856">
    <property type="entry name" value="tRNA_endonuc-like_dom_sf"/>
</dbReference>
<accession>A0ABS2NL21</accession>
<protein>
    <recommendedName>
        <fullName evidence="2">UPF0102 protein JOC73_000148</fullName>
    </recommendedName>
</protein>
<dbReference type="NCBIfam" id="NF009150">
    <property type="entry name" value="PRK12497.1-3"/>
    <property type="match status" value="1"/>
</dbReference>
<dbReference type="HAMAP" id="MF_00048">
    <property type="entry name" value="UPF0102"/>
    <property type="match status" value="1"/>
</dbReference>
<keyword evidence="3" id="KW-0378">Hydrolase</keyword>
<proteinExistence type="inferred from homology"/>
<dbReference type="CDD" id="cd20736">
    <property type="entry name" value="PoNe_Nuclease"/>
    <property type="match status" value="1"/>
</dbReference>
<evidence type="ECO:0000256" key="1">
    <source>
        <dbReference type="ARBA" id="ARBA00006738"/>
    </source>
</evidence>
<dbReference type="SUPFAM" id="SSF52980">
    <property type="entry name" value="Restriction endonuclease-like"/>
    <property type="match status" value="1"/>
</dbReference>
<dbReference type="Gene3D" id="3.40.1350.10">
    <property type="match status" value="1"/>
</dbReference>
<sequence>MKKQLGALGEAKSCAYLINEGYEILDRNYRTKFGEIDIVARKGDTVAFVEVKTRRSIGFGLPREAVNTRKQINYYRLGEYYIQTHRYLKSVSYRFDVMEVYKDGEDFRVEHIVNAF</sequence>
<evidence type="ECO:0000313" key="3">
    <source>
        <dbReference type="EMBL" id="MBM7613640.1"/>
    </source>
</evidence>
<keyword evidence="3" id="KW-0255">Endonuclease</keyword>
<gene>
    <name evidence="3" type="ORF">JOC73_000148</name>
</gene>
<evidence type="ECO:0000256" key="2">
    <source>
        <dbReference type="HAMAP-Rule" id="MF_00048"/>
    </source>
</evidence>
<dbReference type="Pfam" id="PF02021">
    <property type="entry name" value="UPF0102"/>
    <property type="match status" value="1"/>
</dbReference>
<dbReference type="GO" id="GO:0004519">
    <property type="term" value="F:endonuclease activity"/>
    <property type="evidence" value="ECO:0007669"/>
    <property type="project" value="UniProtKB-KW"/>
</dbReference>
<organism evidence="3 4">
    <name type="scientific">Alkaliphilus hydrothermalis</name>
    <dbReference type="NCBI Taxonomy" id="1482730"/>
    <lineage>
        <taxon>Bacteria</taxon>
        <taxon>Bacillati</taxon>
        <taxon>Bacillota</taxon>
        <taxon>Clostridia</taxon>
        <taxon>Peptostreptococcales</taxon>
        <taxon>Natronincolaceae</taxon>
        <taxon>Alkaliphilus</taxon>
    </lineage>
</organism>
<dbReference type="PANTHER" id="PTHR34039:SF1">
    <property type="entry name" value="UPF0102 PROTEIN YRAN"/>
    <property type="match status" value="1"/>
</dbReference>